<dbReference type="GO" id="GO:0008270">
    <property type="term" value="F:zinc ion binding"/>
    <property type="evidence" value="ECO:0007669"/>
    <property type="project" value="UniProtKB-KW"/>
</dbReference>
<dbReference type="PROSITE" id="PS51999">
    <property type="entry name" value="ZF_GRF"/>
    <property type="match status" value="1"/>
</dbReference>
<evidence type="ECO:0000313" key="9">
    <source>
        <dbReference type="EMBL" id="KAJ4805290.1"/>
    </source>
</evidence>
<evidence type="ECO:0000256" key="1">
    <source>
        <dbReference type="ARBA" id="ARBA00022723"/>
    </source>
</evidence>
<feature type="coiled-coil region" evidence="5">
    <location>
        <begin position="94"/>
        <end position="125"/>
    </location>
</feature>
<organism evidence="9 10">
    <name type="scientific">Rhynchospora pubera</name>
    <dbReference type="NCBI Taxonomy" id="906938"/>
    <lineage>
        <taxon>Eukaryota</taxon>
        <taxon>Viridiplantae</taxon>
        <taxon>Streptophyta</taxon>
        <taxon>Embryophyta</taxon>
        <taxon>Tracheophyta</taxon>
        <taxon>Spermatophyta</taxon>
        <taxon>Magnoliopsida</taxon>
        <taxon>Liliopsida</taxon>
        <taxon>Poales</taxon>
        <taxon>Cyperaceae</taxon>
        <taxon>Cyperoideae</taxon>
        <taxon>Rhynchosporeae</taxon>
        <taxon>Rhynchospora</taxon>
    </lineage>
</organism>
<evidence type="ECO:0000259" key="8">
    <source>
        <dbReference type="PROSITE" id="PS51999"/>
    </source>
</evidence>
<feature type="transmembrane region" description="Helical" evidence="7">
    <location>
        <begin position="131"/>
        <end position="151"/>
    </location>
</feature>
<keyword evidence="10" id="KW-1185">Reference proteome</keyword>
<comment type="caution">
    <text evidence="9">The sequence shown here is derived from an EMBL/GenBank/DDBJ whole genome shotgun (WGS) entry which is preliminary data.</text>
</comment>
<accession>A0AAV8GNW4</accession>
<protein>
    <submittedName>
        <fullName evidence="9">GRF zinc finger family protein</fullName>
    </submittedName>
</protein>
<dbReference type="PANTHER" id="PTHR33680">
    <property type="entry name" value="OS07G0190500 PROTEIN"/>
    <property type="match status" value="1"/>
</dbReference>
<dbReference type="EMBL" id="JAMFTS010000001">
    <property type="protein sequence ID" value="KAJ4805290.1"/>
    <property type="molecule type" value="Genomic_DNA"/>
</dbReference>
<feature type="compositionally biased region" description="Low complexity" evidence="6">
    <location>
        <begin position="8"/>
        <end position="18"/>
    </location>
</feature>
<keyword evidence="7" id="KW-0812">Transmembrane</keyword>
<sequence length="152" mass="17236">MHRRSSRSESVSHSASSSVGPRQSGSEGLPLVPCPDCGVIVKKHTSKTELNPNRDFYKCCNPHTRCKFWLWKNDYERHISKANAVIPSLDSEVLATLEAQLENLMDEFKRKLECDEQRIRELVASLDKIKLYNCISAIVIVTLLIVVIVLLK</sequence>
<keyword evidence="7" id="KW-0472">Membrane</keyword>
<keyword evidence="2 4" id="KW-0863">Zinc-finger</keyword>
<evidence type="ECO:0000256" key="2">
    <source>
        <dbReference type="ARBA" id="ARBA00022771"/>
    </source>
</evidence>
<evidence type="ECO:0000313" key="10">
    <source>
        <dbReference type="Proteomes" id="UP001140206"/>
    </source>
</evidence>
<evidence type="ECO:0000256" key="4">
    <source>
        <dbReference type="PROSITE-ProRule" id="PRU01343"/>
    </source>
</evidence>
<keyword evidence="5" id="KW-0175">Coiled coil</keyword>
<dbReference type="Proteomes" id="UP001140206">
    <property type="component" value="Chromosome 1"/>
</dbReference>
<evidence type="ECO:0000256" key="6">
    <source>
        <dbReference type="SAM" id="MobiDB-lite"/>
    </source>
</evidence>
<dbReference type="PANTHER" id="PTHR33680:SF7">
    <property type="entry name" value="OS02G0474200 PROTEIN"/>
    <property type="match status" value="1"/>
</dbReference>
<reference evidence="9" key="1">
    <citation type="submission" date="2022-08" db="EMBL/GenBank/DDBJ databases">
        <authorList>
            <person name="Marques A."/>
        </authorList>
    </citation>
    <scope>NUCLEOTIDE SEQUENCE</scope>
    <source>
        <strain evidence="9">RhyPub2mFocal</strain>
        <tissue evidence="9">Leaves</tissue>
    </source>
</reference>
<keyword evidence="7" id="KW-1133">Transmembrane helix</keyword>
<name>A0AAV8GNW4_9POAL</name>
<keyword evidence="1" id="KW-0479">Metal-binding</keyword>
<dbReference type="InterPro" id="IPR010666">
    <property type="entry name" value="Znf_GRF"/>
</dbReference>
<feature type="domain" description="GRF-type" evidence="8">
    <location>
        <begin position="34"/>
        <end position="75"/>
    </location>
</feature>
<feature type="region of interest" description="Disordered" evidence="6">
    <location>
        <begin position="1"/>
        <end position="27"/>
    </location>
</feature>
<dbReference type="AlphaFoldDB" id="A0AAV8GNW4"/>
<gene>
    <name evidence="9" type="ORF">LUZ62_017856</name>
</gene>
<proteinExistence type="predicted"/>
<keyword evidence="3" id="KW-0862">Zinc</keyword>
<evidence type="ECO:0000256" key="5">
    <source>
        <dbReference type="SAM" id="Coils"/>
    </source>
</evidence>
<evidence type="ECO:0000256" key="3">
    <source>
        <dbReference type="ARBA" id="ARBA00022833"/>
    </source>
</evidence>
<evidence type="ECO:0000256" key="7">
    <source>
        <dbReference type="SAM" id="Phobius"/>
    </source>
</evidence>